<organism evidence="1 2">
    <name type="scientific">Nocardia cerradoensis</name>
    <dbReference type="NCBI Taxonomy" id="85688"/>
    <lineage>
        <taxon>Bacteria</taxon>
        <taxon>Bacillati</taxon>
        <taxon>Actinomycetota</taxon>
        <taxon>Actinomycetes</taxon>
        <taxon>Mycobacteriales</taxon>
        <taxon>Nocardiaceae</taxon>
        <taxon>Nocardia</taxon>
    </lineage>
</organism>
<dbReference type="InterPro" id="IPR011990">
    <property type="entry name" value="TPR-like_helical_dom_sf"/>
</dbReference>
<gene>
    <name evidence="1" type="ORF">B7C42_07602</name>
</gene>
<keyword evidence="2" id="KW-1185">Reference proteome</keyword>
<protein>
    <submittedName>
        <fullName evidence="1">Sporulation protein</fullName>
    </submittedName>
</protein>
<dbReference type="InterPro" id="IPR001387">
    <property type="entry name" value="Cro/C1-type_HTH"/>
</dbReference>
<name>A0A231GV40_9NOCA</name>
<dbReference type="Gene3D" id="1.25.40.10">
    <property type="entry name" value="Tetratricopeptide repeat domain"/>
    <property type="match status" value="1"/>
</dbReference>
<accession>A0A231GV40</accession>
<sequence>MTTAPNAVAGHGWAGALRAFRRGLGLNQQQFAETLNEAGAALGLKLSCDQQHVSRWEREVIRRPDAEYVLALQRIGGPVPNAPAADDRALPPSDVSPYSSQVAGATTGVVERRRFLAAVAAAATAGSVAELAPWLPSFYPQPGPTPGRAGPADVQCVREVTAGLRGLDQRHGGFAVLDSATGLLRWSSELLHRCGDHETTTAMSVALADLSRLTGWAYYDTGDQARARSYLTLALTYARSAGADSLAASILYVLGRISLIECQPREALRMFQLGQMSAQDASNIGESARLYSNEAWAHAMMGNRRQMHDALGRAEHEISRVNADPDPWTEVFFAAGEHAGLTSVIYNEFALTADRNLREQYTALALDRAVESLSRSTSARPTRSVLFDQTTIAACRFRLGDTDSAVAAAGAALDLTQEVISARALSRLSSMAGAADPFRKKSHVSEIVHQIRQLAPPAPKTLF</sequence>
<reference evidence="1 2" key="1">
    <citation type="submission" date="2017-07" db="EMBL/GenBank/DDBJ databases">
        <title>First draft Genome Sequence of Nocardia cerradoensis isolated from human infection.</title>
        <authorList>
            <person name="Carrasco G."/>
        </authorList>
    </citation>
    <scope>NUCLEOTIDE SEQUENCE [LARGE SCALE GENOMIC DNA]</scope>
    <source>
        <strain evidence="1 2">CNM20130759</strain>
    </source>
</reference>
<dbReference type="Proteomes" id="UP000215506">
    <property type="component" value="Unassembled WGS sequence"/>
</dbReference>
<dbReference type="SUPFAM" id="SSF48452">
    <property type="entry name" value="TPR-like"/>
    <property type="match status" value="1"/>
</dbReference>
<dbReference type="GO" id="GO:0003677">
    <property type="term" value="F:DNA binding"/>
    <property type="evidence" value="ECO:0007669"/>
    <property type="project" value="InterPro"/>
</dbReference>
<evidence type="ECO:0000313" key="1">
    <source>
        <dbReference type="EMBL" id="OXR40341.1"/>
    </source>
</evidence>
<dbReference type="AlphaFoldDB" id="A0A231GV40"/>
<dbReference type="InterPro" id="IPR010982">
    <property type="entry name" value="Lambda_DNA-bd_dom_sf"/>
</dbReference>
<dbReference type="RefSeq" id="WP_143860473.1">
    <property type="nucleotide sequence ID" value="NZ_NGAF01000034.1"/>
</dbReference>
<evidence type="ECO:0000313" key="2">
    <source>
        <dbReference type="Proteomes" id="UP000215506"/>
    </source>
</evidence>
<dbReference type="EMBL" id="NGAF01000034">
    <property type="protein sequence ID" value="OXR40341.1"/>
    <property type="molecule type" value="Genomic_DNA"/>
</dbReference>
<comment type="caution">
    <text evidence="1">The sequence shown here is derived from an EMBL/GenBank/DDBJ whole genome shotgun (WGS) entry which is preliminary data.</text>
</comment>
<proteinExistence type="predicted"/>
<dbReference type="CDD" id="cd00093">
    <property type="entry name" value="HTH_XRE"/>
    <property type="match status" value="1"/>
</dbReference>
<dbReference type="Gene3D" id="1.10.260.40">
    <property type="entry name" value="lambda repressor-like DNA-binding domains"/>
    <property type="match status" value="1"/>
</dbReference>